<evidence type="ECO:0000256" key="1">
    <source>
        <dbReference type="SAM" id="MobiDB-lite"/>
    </source>
</evidence>
<keyword evidence="3" id="KW-1185">Reference proteome</keyword>
<organism evidence="2 3">
    <name type="scientific">Tulasnella calospora MUT 4182</name>
    <dbReference type="NCBI Taxonomy" id="1051891"/>
    <lineage>
        <taxon>Eukaryota</taxon>
        <taxon>Fungi</taxon>
        <taxon>Dikarya</taxon>
        <taxon>Basidiomycota</taxon>
        <taxon>Agaricomycotina</taxon>
        <taxon>Agaricomycetes</taxon>
        <taxon>Cantharellales</taxon>
        <taxon>Tulasnellaceae</taxon>
        <taxon>Tulasnella</taxon>
    </lineage>
</organism>
<protein>
    <submittedName>
        <fullName evidence="2">Uncharacterized protein</fullName>
    </submittedName>
</protein>
<dbReference type="AlphaFoldDB" id="A0A0C3QB81"/>
<evidence type="ECO:0000313" key="3">
    <source>
        <dbReference type="Proteomes" id="UP000054248"/>
    </source>
</evidence>
<accession>A0A0C3QB81</accession>
<dbReference type="HOGENOM" id="CLU_1300495_0_0_1"/>
<gene>
    <name evidence="2" type="ORF">M407DRAFT_7141</name>
</gene>
<feature type="region of interest" description="Disordered" evidence="1">
    <location>
        <begin position="1"/>
        <end position="37"/>
    </location>
</feature>
<dbReference type="Proteomes" id="UP000054248">
    <property type="component" value="Unassembled WGS sequence"/>
</dbReference>
<proteinExistence type="predicted"/>
<name>A0A0C3QB81_9AGAM</name>
<dbReference type="EMBL" id="KN823004">
    <property type="protein sequence ID" value="KIO27700.1"/>
    <property type="molecule type" value="Genomic_DNA"/>
</dbReference>
<evidence type="ECO:0000313" key="2">
    <source>
        <dbReference type="EMBL" id="KIO27700.1"/>
    </source>
</evidence>
<reference evidence="3" key="2">
    <citation type="submission" date="2015-01" db="EMBL/GenBank/DDBJ databases">
        <title>Evolutionary Origins and Diversification of the Mycorrhizal Mutualists.</title>
        <authorList>
            <consortium name="DOE Joint Genome Institute"/>
            <consortium name="Mycorrhizal Genomics Consortium"/>
            <person name="Kohler A."/>
            <person name="Kuo A."/>
            <person name="Nagy L.G."/>
            <person name="Floudas D."/>
            <person name="Copeland A."/>
            <person name="Barry K.W."/>
            <person name="Cichocki N."/>
            <person name="Veneault-Fourrey C."/>
            <person name="LaButti K."/>
            <person name="Lindquist E.A."/>
            <person name="Lipzen A."/>
            <person name="Lundell T."/>
            <person name="Morin E."/>
            <person name="Murat C."/>
            <person name="Riley R."/>
            <person name="Ohm R."/>
            <person name="Sun H."/>
            <person name="Tunlid A."/>
            <person name="Henrissat B."/>
            <person name="Grigoriev I.V."/>
            <person name="Hibbett D.S."/>
            <person name="Martin F."/>
        </authorList>
    </citation>
    <scope>NUCLEOTIDE SEQUENCE [LARGE SCALE GENOMIC DNA]</scope>
    <source>
        <strain evidence="3">MUT 4182</strain>
    </source>
</reference>
<reference evidence="2 3" key="1">
    <citation type="submission" date="2014-04" db="EMBL/GenBank/DDBJ databases">
        <authorList>
            <consortium name="DOE Joint Genome Institute"/>
            <person name="Kuo A."/>
            <person name="Girlanda M."/>
            <person name="Perotto S."/>
            <person name="Kohler A."/>
            <person name="Nagy L.G."/>
            <person name="Floudas D."/>
            <person name="Copeland A."/>
            <person name="Barry K.W."/>
            <person name="Cichocki N."/>
            <person name="Veneault-Fourrey C."/>
            <person name="LaButti K."/>
            <person name="Lindquist E.A."/>
            <person name="Lipzen A."/>
            <person name="Lundell T."/>
            <person name="Morin E."/>
            <person name="Murat C."/>
            <person name="Sun H."/>
            <person name="Tunlid A."/>
            <person name="Henrissat B."/>
            <person name="Grigoriev I.V."/>
            <person name="Hibbett D.S."/>
            <person name="Martin F."/>
            <person name="Nordberg H.P."/>
            <person name="Cantor M.N."/>
            <person name="Hua S.X."/>
        </authorList>
    </citation>
    <scope>NUCLEOTIDE SEQUENCE [LARGE SCALE GENOMIC DNA]</scope>
    <source>
        <strain evidence="2 3">MUT 4182</strain>
    </source>
</reference>
<sequence length="212" mass="22871">MLRSGRSYASIVSTSNDDAPVDPVPATPTLDSSAHIGQGNLISTDKSFGIHDSDVIPDSEPERRALEGILPGAEELRMPANADAVTAVFTMPTMPVDAVDEVSTMAPQERDALPNEDAPSESGPLRYAVAEDGNTHPVARVSPKHSRATNSDVVSGPKIFNRELLALGNDYLLEEGEPEDCSSYHDEQIGNNVFARVYESLPEDDVKETLRR</sequence>